<name>A0AAV4PX09_9ARAC</name>
<evidence type="ECO:0000313" key="1">
    <source>
        <dbReference type="EMBL" id="GIY01609.1"/>
    </source>
</evidence>
<reference evidence="1 2" key="1">
    <citation type="submission" date="2021-06" db="EMBL/GenBank/DDBJ databases">
        <title>Caerostris darwini draft genome.</title>
        <authorList>
            <person name="Kono N."/>
            <person name="Arakawa K."/>
        </authorList>
    </citation>
    <scope>NUCLEOTIDE SEQUENCE [LARGE SCALE GENOMIC DNA]</scope>
</reference>
<dbReference type="EMBL" id="BPLQ01003595">
    <property type="protein sequence ID" value="GIY01609.1"/>
    <property type="molecule type" value="Genomic_DNA"/>
</dbReference>
<keyword evidence="2" id="KW-1185">Reference proteome</keyword>
<dbReference type="AlphaFoldDB" id="A0AAV4PX09"/>
<proteinExistence type="predicted"/>
<dbReference type="Proteomes" id="UP001054837">
    <property type="component" value="Unassembled WGS sequence"/>
</dbReference>
<organism evidence="1 2">
    <name type="scientific">Caerostris darwini</name>
    <dbReference type="NCBI Taxonomy" id="1538125"/>
    <lineage>
        <taxon>Eukaryota</taxon>
        <taxon>Metazoa</taxon>
        <taxon>Ecdysozoa</taxon>
        <taxon>Arthropoda</taxon>
        <taxon>Chelicerata</taxon>
        <taxon>Arachnida</taxon>
        <taxon>Araneae</taxon>
        <taxon>Araneomorphae</taxon>
        <taxon>Entelegynae</taxon>
        <taxon>Araneoidea</taxon>
        <taxon>Araneidae</taxon>
        <taxon>Caerostris</taxon>
    </lineage>
</organism>
<accession>A0AAV4PX09</accession>
<protein>
    <submittedName>
        <fullName evidence="1">Uncharacterized protein</fullName>
    </submittedName>
</protein>
<sequence>MIDLLSKCPSLTTSLKVAIFPQSNLINNHLTNLAGTEKQRSSRQKGLYQGAHLNLLDPNQTGAIRPLRSETWSRSLGTSSNFMPRAICTRLTYATSNLSPRAPVFFDSRGNN</sequence>
<gene>
    <name evidence="1" type="ORF">CDAR_276181</name>
</gene>
<comment type="caution">
    <text evidence="1">The sequence shown here is derived from an EMBL/GenBank/DDBJ whole genome shotgun (WGS) entry which is preliminary data.</text>
</comment>
<evidence type="ECO:0000313" key="2">
    <source>
        <dbReference type="Proteomes" id="UP001054837"/>
    </source>
</evidence>